<keyword evidence="6" id="KW-0687">Ribonucleoprotein</keyword>
<dbReference type="PANTHER" id="PTHR36427:SF3">
    <property type="entry name" value="LARGE RIBOSOMAL SUBUNIT PROTEIN UL1M"/>
    <property type="match status" value="1"/>
</dbReference>
<dbReference type="EMBL" id="BRZM01000045">
    <property type="protein sequence ID" value="GLD61425.1"/>
    <property type="molecule type" value="Genomic_DNA"/>
</dbReference>
<evidence type="ECO:0000313" key="9">
    <source>
        <dbReference type="EMBL" id="GLD61425.1"/>
    </source>
</evidence>
<dbReference type="Pfam" id="PF00687">
    <property type="entry name" value="Ribosomal_L1"/>
    <property type="match status" value="1"/>
</dbReference>
<dbReference type="GO" id="GO:1990904">
    <property type="term" value="C:ribonucleoprotein complex"/>
    <property type="evidence" value="ECO:0007669"/>
    <property type="project" value="UniProtKB-KW"/>
</dbReference>
<dbReference type="Proteomes" id="UP001279410">
    <property type="component" value="Unassembled WGS sequence"/>
</dbReference>
<dbReference type="Gene3D" id="3.30.190.20">
    <property type="match status" value="1"/>
</dbReference>
<sequence>MATCTRTVWKVVAGCRRQLLSASGATYTGVSQTAQRNLPVRTVWTPKKDKEEEPEKPVKKEKVVIDDSNRHKPYGRTAWVPVDDVYIKRFYPRTIYKLSDAIDLLKNFQELDFTPASQPVYIDLKLNMKLEKKRKVDSFVSTVHLPHPFQTGMNKVLVFTEDANQAKVAQENGAVFAGGVELIQQILDDEISADFYIAVPEILPKLLPLKSKLRKKFPKSKRGTVGINIPKMLSLFKTGHEFMVEDECYVRTQIALLDMPKEHIIANMQTVLADICSHRPADMGPFIERAIIASHTSEALWFKSEDVLPKPAEKKKQEEE</sequence>
<accession>A0AAD3RAY8</accession>
<dbReference type="GO" id="GO:0005743">
    <property type="term" value="C:mitochondrial inner membrane"/>
    <property type="evidence" value="ECO:0007669"/>
    <property type="project" value="UniProtKB-ARBA"/>
</dbReference>
<evidence type="ECO:0000256" key="6">
    <source>
        <dbReference type="ARBA" id="ARBA00023274"/>
    </source>
</evidence>
<proteinExistence type="inferred from homology"/>
<keyword evidence="5" id="KW-0496">Mitochondrion</keyword>
<comment type="caution">
    <text evidence="9">The sequence shown here is derived from an EMBL/GenBank/DDBJ whole genome shotgun (WGS) entry which is preliminary data.</text>
</comment>
<dbReference type="AlphaFoldDB" id="A0AAD3RAY8"/>
<dbReference type="InterPro" id="IPR016095">
    <property type="entry name" value="Ribosomal_uL1_3-a/b-sand"/>
</dbReference>
<keyword evidence="4 9" id="KW-0689">Ribosomal protein</keyword>
<name>A0AAD3RAY8_LATJO</name>
<evidence type="ECO:0000256" key="3">
    <source>
        <dbReference type="ARBA" id="ARBA00022946"/>
    </source>
</evidence>
<keyword evidence="3" id="KW-0809">Transit peptide</keyword>
<dbReference type="FunFam" id="3.40.50.790:FF:000003">
    <property type="entry name" value="39S ribosomal protein L1, mitochondrial"/>
    <property type="match status" value="1"/>
</dbReference>
<keyword evidence="10" id="KW-1185">Reference proteome</keyword>
<evidence type="ECO:0000256" key="2">
    <source>
        <dbReference type="ARBA" id="ARBA00010531"/>
    </source>
</evidence>
<organism evidence="9 10">
    <name type="scientific">Lates japonicus</name>
    <name type="common">Japanese lates</name>
    <dbReference type="NCBI Taxonomy" id="270547"/>
    <lineage>
        <taxon>Eukaryota</taxon>
        <taxon>Metazoa</taxon>
        <taxon>Chordata</taxon>
        <taxon>Craniata</taxon>
        <taxon>Vertebrata</taxon>
        <taxon>Euteleostomi</taxon>
        <taxon>Actinopterygii</taxon>
        <taxon>Neopterygii</taxon>
        <taxon>Teleostei</taxon>
        <taxon>Neoteleostei</taxon>
        <taxon>Acanthomorphata</taxon>
        <taxon>Carangaria</taxon>
        <taxon>Carangaria incertae sedis</taxon>
        <taxon>Centropomidae</taxon>
        <taxon>Lates</taxon>
    </lineage>
</organism>
<dbReference type="PANTHER" id="PTHR36427">
    <property type="entry name" value="54S RIBOSOMAL PROTEIN L1, MITOCHONDRIAL"/>
    <property type="match status" value="1"/>
</dbReference>
<gene>
    <name evidence="9" type="ORF">AKAME5_001323400</name>
</gene>
<evidence type="ECO:0000256" key="5">
    <source>
        <dbReference type="ARBA" id="ARBA00023128"/>
    </source>
</evidence>
<evidence type="ECO:0000256" key="1">
    <source>
        <dbReference type="ARBA" id="ARBA00004173"/>
    </source>
</evidence>
<evidence type="ECO:0000256" key="4">
    <source>
        <dbReference type="ARBA" id="ARBA00022980"/>
    </source>
</evidence>
<dbReference type="Gene3D" id="3.40.50.790">
    <property type="match status" value="1"/>
</dbReference>
<reference evidence="9" key="1">
    <citation type="submission" date="2022-08" db="EMBL/GenBank/DDBJ databases">
        <title>Genome sequencing of akame (Lates japonicus).</title>
        <authorList>
            <person name="Hashiguchi Y."/>
            <person name="Takahashi H."/>
        </authorList>
    </citation>
    <scope>NUCLEOTIDE SEQUENCE</scope>
    <source>
        <strain evidence="9">Kochi</strain>
    </source>
</reference>
<evidence type="ECO:0000313" key="10">
    <source>
        <dbReference type="Proteomes" id="UP001279410"/>
    </source>
</evidence>
<comment type="subcellular location">
    <subcellularLocation>
        <location evidence="1">Mitochondrion</location>
    </subcellularLocation>
</comment>
<protein>
    <recommendedName>
        <fullName evidence="7">Large ribosomal subunit protein uL1m</fullName>
    </recommendedName>
    <alternativeName>
        <fullName evidence="8">39S ribosomal protein L1, mitochondrial</fullName>
    </alternativeName>
</protein>
<dbReference type="InterPro" id="IPR028364">
    <property type="entry name" value="Ribosomal_uL1/biogenesis"/>
</dbReference>
<dbReference type="SUPFAM" id="SSF56808">
    <property type="entry name" value="Ribosomal protein L1"/>
    <property type="match status" value="1"/>
</dbReference>
<comment type="similarity">
    <text evidence="2">Belongs to the universal ribosomal protein uL1 family.</text>
</comment>
<evidence type="ECO:0000256" key="8">
    <source>
        <dbReference type="ARBA" id="ARBA00077483"/>
    </source>
</evidence>
<dbReference type="InterPro" id="IPR023674">
    <property type="entry name" value="Ribosomal_uL1-like"/>
</dbReference>
<dbReference type="GO" id="GO:0005840">
    <property type="term" value="C:ribosome"/>
    <property type="evidence" value="ECO:0007669"/>
    <property type="project" value="UniProtKB-KW"/>
</dbReference>
<evidence type="ECO:0000256" key="7">
    <source>
        <dbReference type="ARBA" id="ARBA00035212"/>
    </source>
</evidence>